<accession>A0A2S6NGF1</accession>
<name>A0A2S6NGF1_RHOGL</name>
<feature type="region of interest" description="Disordered" evidence="1">
    <location>
        <begin position="39"/>
        <end position="64"/>
    </location>
</feature>
<protein>
    <submittedName>
        <fullName evidence="2">Uncharacterized protein</fullName>
    </submittedName>
</protein>
<comment type="caution">
    <text evidence="2">The sequence shown here is derived from an EMBL/GenBank/DDBJ whole genome shotgun (WGS) entry which is preliminary data.</text>
</comment>
<sequence>MQIRLAGMVTFHWANDGAATTMGPATRQETVRLSFLSNIHEPPVRRNRTRNPASATGQPAITSR</sequence>
<gene>
    <name evidence="2" type="ORF">CCS01_13400</name>
</gene>
<keyword evidence="3" id="KW-1185">Reference proteome</keyword>
<dbReference type="EMBL" id="NHRY01000139">
    <property type="protein sequence ID" value="PPQ33670.1"/>
    <property type="molecule type" value="Genomic_DNA"/>
</dbReference>
<feature type="compositionally biased region" description="Polar residues" evidence="1">
    <location>
        <begin position="50"/>
        <end position="64"/>
    </location>
</feature>
<dbReference type="AlphaFoldDB" id="A0A2S6NGF1"/>
<evidence type="ECO:0000313" key="2">
    <source>
        <dbReference type="EMBL" id="PPQ33670.1"/>
    </source>
</evidence>
<reference evidence="2 3" key="1">
    <citation type="journal article" date="2018" name="Arch. Microbiol.">
        <title>New insights into the metabolic potential of the phototrophic purple bacterium Rhodopila globiformis DSM 161(T) from its draft genome sequence and evidence for a vanadium-dependent nitrogenase.</title>
        <authorList>
            <person name="Imhoff J.F."/>
            <person name="Rahn T."/>
            <person name="Kunzel S."/>
            <person name="Neulinger S.C."/>
        </authorList>
    </citation>
    <scope>NUCLEOTIDE SEQUENCE [LARGE SCALE GENOMIC DNA]</scope>
    <source>
        <strain evidence="2 3">DSM 161</strain>
    </source>
</reference>
<proteinExistence type="predicted"/>
<evidence type="ECO:0000256" key="1">
    <source>
        <dbReference type="SAM" id="MobiDB-lite"/>
    </source>
</evidence>
<dbReference type="Proteomes" id="UP000239724">
    <property type="component" value="Unassembled WGS sequence"/>
</dbReference>
<organism evidence="2 3">
    <name type="scientific">Rhodopila globiformis</name>
    <name type="common">Rhodopseudomonas globiformis</name>
    <dbReference type="NCBI Taxonomy" id="1071"/>
    <lineage>
        <taxon>Bacteria</taxon>
        <taxon>Pseudomonadati</taxon>
        <taxon>Pseudomonadota</taxon>
        <taxon>Alphaproteobacteria</taxon>
        <taxon>Acetobacterales</taxon>
        <taxon>Acetobacteraceae</taxon>
        <taxon>Rhodopila</taxon>
    </lineage>
</organism>
<evidence type="ECO:0000313" key="3">
    <source>
        <dbReference type="Proteomes" id="UP000239724"/>
    </source>
</evidence>